<evidence type="ECO:0008006" key="3">
    <source>
        <dbReference type="Google" id="ProtNLM"/>
    </source>
</evidence>
<name>A0AAV8PU24_ENSVE</name>
<protein>
    <recommendedName>
        <fullName evidence="3">NB-ARC domain-containing protein</fullName>
    </recommendedName>
</protein>
<organism evidence="1 2">
    <name type="scientific">Ensete ventricosum</name>
    <name type="common">Abyssinian banana</name>
    <name type="synonym">Musa ensete</name>
    <dbReference type="NCBI Taxonomy" id="4639"/>
    <lineage>
        <taxon>Eukaryota</taxon>
        <taxon>Viridiplantae</taxon>
        <taxon>Streptophyta</taxon>
        <taxon>Embryophyta</taxon>
        <taxon>Tracheophyta</taxon>
        <taxon>Spermatophyta</taxon>
        <taxon>Magnoliopsida</taxon>
        <taxon>Liliopsida</taxon>
        <taxon>Zingiberales</taxon>
        <taxon>Musaceae</taxon>
        <taxon>Ensete</taxon>
    </lineage>
</organism>
<dbReference type="EMBL" id="JAQQAF010000009">
    <property type="protein sequence ID" value="KAJ8461330.1"/>
    <property type="molecule type" value="Genomic_DNA"/>
</dbReference>
<comment type="caution">
    <text evidence="1">The sequence shown here is derived from an EMBL/GenBank/DDBJ whole genome shotgun (WGS) entry which is preliminary data.</text>
</comment>
<evidence type="ECO:0000313" key="1">
    <source>
        <dbReference type="EMBL" id="KAJ8461330.1"/>
    </source>
</evidence>
<accession>A0AAV8PU24</accession>
<dbReference type="Proteomes" id="UP001222027">
    <property type="component" value="Unassembled WGS sequence"/>
</dbReference>
<keyword evidence="2" id="KW-1185">Reference proteome</keyword>
<gene>
    <name evidence="1" type="ORF">OPV22_034256</name>
</gene>
<dbReference type="AlphaFoldDB" id="A0AAV8PU24"/>
<evidence type="ECO:0000313" key="2">
    <source>
        <dbReference type="Proteomes" id="UP001222027"/>
    </source>
</evidence>
<proteinExistence type="predicted"/>
<sequence length="193" mass="22554">MSKMDHGLGQKLVVSREPVFIWMHEIEEDYVKQIVFIDLRTCIKYRSLFLGRCMRRDDDLADEINQIADSAEFSDRKLTTCTGLGKQGLEDMLGFNKAAAFDRVAFMSVDFVMLEGFMSTQLQCWGPSKLASLLSEKMDLQLPLGYRKLQLLILMELDNHVKILVERDWKEWVVTKHSKIDMLKKKMLGRRQW</sequence>
<reference evidence="1 2" key="1">
    <citation type="submission" date="2022-12" db="EMBL/GenBank/DDBJ databases">
        <title>Chromosome-scale assembly of the Ensete ventricosum genome.</title>
        <authorList>
            <person name="Dussert Y."/>
            <person name="Stocks J."/>
            <person name="Wendawek A."/>
            <person name="Woldeyes F."/>
            <person name="Nichols R.A."/>
            <person name="Borrell J.S."/>
        </authorList>
    </citation>
    <scope>NUCLEOTIDE SEQUENCE [LARGE SCALE GENOMIC DNA]</scope>
    <source>
        <strain evidence="2">cv. Maze</strain>
        <tissue evidence="1">Seeds</tissue>
    </source>
</reference>